<proteinExistence type="predicted"/>
<organism evidence="1 2">
    <name type="scientific">Irpex rosettiformis</name>
    <dbReference type="NCBI Taxonomy" id="378272"/>
    <lineage>
        <taxon>Eukaryota</taxon>
        <taxon>Fungi</taxon>
        <taxon>Dikarya</taxon>
        <taxon>Basidiomycota</taxon>
        <taxon>Agaricomycotina</taxon>
        <taxon>Agaricomycetes</taxon>
        <taxon>Polyporales</taxon>
        <taxon>Irpicaceae</taxon>
        <taxon>Irpex</taxon>
    </lineage>
</organism>
<protein>
    <submittedName>
        <fullName evidence="1">Uncharacterized protein</fullName>
    </submittedName>
</protein>
<dbReference type="EMBL" id="MU274928">
    <property type="protein sequence ID" value="KAI0085798.1"/>
    <property type="molecule type" value="Genomic_DNA"/>
</dbReference>
<gene>
    <name evidence="1" type="ORF">BDY19DRAFT_393694</name>
</gene>
<comment type="caution">
    <text evidence="1">The sequence shown here is derived from an EMBL/GenBank/DDBJ whole genome shotgun (WGS) entry which is preliminary data.</text>
</comment>
<sequence length="180" mass="20420">MKFKNPCKMVWRSHVIHFEKDDLSSALYTRCLTLTGMWSEGRRSLRSSKTCRTGSSDRVMVDNAVLRCATALTRCAQNLICLSRMACHWTRLRNTKIKIGDSPRTPDLCLGSKFSVILSRCWLSPFVASWQRTSGAPNPNPKPPPSLVTDEDRPFISTVHTKGVSLWFVFTPCFGEPMYE</sequence>
<dbReference type="Proteomes" id="UP001055072">
    <property type="component" value="Unassembled WGS sequence"/>
</dbReference>
<evidence type="ECO:0000313" key="2">
    <source>
        <dbReference type="Proteomes" id="UP001055072"/>
    </source>
</evidence>
<reference evidence="1" key="1">
    <citation type="journal article" date="2021" name="Environ. Microbiol.">
        <title>Gene family expansions and transcriptome signatures uncover fungal adaptations to wood decay.</title>
        <authorList>
            <person name="Hage H."/>
            <person name="Miyauchi S."/>
            <person name="Viragh M."/>
            <person name="Drula E."/>
            <person name="Min B."/>
            <person name="Chaduli D."/>
            <person name="Navarro D."/>
            <person name="Favel A."/>
            <person name="Norest M."/>
            <person name="Lesage-Meessen L."/>
            <person name="Balint B."/>
            <person name="Merenyi Z."/>
            <person name="de Eugenio L."/>
            <person name="Morin E."/>
            <person name="Martinez A.T."/>
            <person name="Baldrian P."/>
            <person name="Stursova M."/>
            <person name="Martinez M.J."/>
            <person name="Novotny C."/>
            <person name="Magnuson J.K."/>
            <person name="Spatafora J.W."/>
            <person name="Maurice S."/>
            <person name="Pangilinan J."/>
            <person name="Andreopoulos W."/>
            <person name="LaButti K."/>
            <person name="Hundley H."/>
            <person name="Na H."/>
            <person name="Kuo A."/>
            <person name="Barry K."/>
            <person name="Lipzen A."/>
            <person name="Henrissat B."/>
            <person name="Riley R."/>
            <person name="Ahrendt S."/>
            <person name="Nagy L.G."/>
            <person name="Grigoriev I.V."/>
            <person name="Martin F."/>
            <person name="Rosso M.N."/>
        </authorList>
    </citation>
    <scope>NUCLEOTIDE SEQUENCE</scope>
    <source>
        <strain evidence="1">CBS 384.51</strain>
    </source>
</reference>
<name>A0ACB8TUQ2_9APHY</name>
<keyword evidence="2" id="KW-1185">Reference proteome</keyword>
<evidence type="ECO:0000313" key="1">
    <source>
        <dbReference type="EMBL" id="KAI0085798.1"/>
    </source>
</evidence>
<accession>A0ACB8TUQ2</accession>